<dbReference type="Pfam" id="PF00072">
    <property type="entry name" value="Response_reg"/>
    <property type="match status" value="1"/>
</dbReference>
<keyword evidence="4" id="KW-0902">Two-component regulatory system</keyword>
<proteinExistence type="predicted"/>
<evidence type="ECO:0000256" key="5">
    <source>
        <dbReference type="ARBA" id="ARBA00023015"/>
    </source>
</evidence>
<evidence type="ECO:0000313" key="12">
    <source>
        <dbReference type="EMBL" id="MDX7920925.1"/>
    </source>
</evidence>
<dbReference type="InterPro" id="IPR039420">
    <property type="entry name" value="WalR-like"/>
</dbReference>
<evidence type="ECO:0000313" key="14">
    <source>
        <dbReference type="Proteomes" id="UP000501427"/>
    </source>
</evidence>
<dbReference type="GO" id="GO:0005829">
    <property type="term" value="C:cytosol"/>
    <property type="evidence" value="ECO:0007669"/>
    <property type="project" value="TreeGrafter"/>
</dbReference>
<sequence>MNQGSPHILVVDDHSEIRDLLKRFLEQHGMRVSCARDGKEMKRLLDEREFDLLVLDLMMPGEDGLTLCRELRVKSRLPIIMLTAMGEETDRIIGLEMGADDYLAKPFNPRELLARIKAVMRRTQAEIQPVPEALTRDLRFDRWLLDINRRELVDEEGVGMSLSTAEFDLLKVFLERPQRVLSRDQLLDLARGREAVAFDRAIDTLVSRLRRKLERDPKNPELIKTIWGGGYLFAADVTQE</sequence>
<dbReference type="InterPro" id="IPR001867">
    <property type="entry name" value="OmpR/PhoB-type_DNA-bd"/>
</dbReference>
<gene>
    <name evidence="13" type="ORF">E4184_02065</name>
    <name evidence="12" type="ORF">SJS82_03125</name>
</gene>
<comment type="subcellular location">
    <subcellularLocation>
        <location evidence="1">Cytoplasm</location>
    </subcellularLocation>
</comment>
<dbReference type="AlphaFoldDB" id="A0A6M4YH18"/>
<dbReference type="FunFam" id="3.40.50.2300:FF:000001">
    <property type="entry name" value="DNA-binding response regulator PhoB"/>
    <property type="match status" value="1"/>
</dbReference>
<organism evidence="13 14">
    <name type="scientific">Aeromonas media</name>
    <dbReference type="NCBI Taxonomy" id="651"/>
    <lineage>
        <taxon>Bacteria</taxon>
        <taxon>Pseudomonadati</taxon>
        <taxon>Pseudomonadota</taxon>
        <taxon>Gammaproteobacteria</taxon>
        <taxon>Aeromonadales</taxon>
        <taxon>Aeromonadaceae</taxon>
        <taxon>Aeromonas</taxon>
    </lineage>
</organism>
<evidence type="ECO:0000256" key="1">
    <source>
        <dbReference type="ARBA" id="ARBA00004496"/>
    </source>
</evidence>
<evidence type="ECO:0000256" key="8">
    <source>
        <dbReference type="PROSITE-ProRule" id="PRU00169"/>
    </source>
</evidence>
<dbReference type="EMBL" id="JAWZXF010000003">
    <property type="protein sequence ID" value="MDX7920925.1"/>
    <property type="molecule type" value="Genomic_DNA"/>
</dbReference>
<dbReference type="PROSITE" id="PS50110">
    <property type="entry name" value="RESPONSE_REGULATORY"/>
    <property type="match status" value="1"/>
</dbReference>
<dbReference type="Pfam" id="PF00486">
    <property type="entry name" value="Trans_reg_C"/>
    <property type="match status" value="1"/>
</dbReference>
<dbReference type="GO" id="GO:0032993">
    <property type="term" value="C:protein-DNA complex"/>
    <property type="evidence" value="ECO:0007669"/>
    <property type="project" value="TreeGrafter"/>
</dbReference>
<dbReference type="RefSeq" id="WP_025328561.1">
    <property type="nucleotide sequence ID" value="NZ_CAWNWS010000037.1"/>
</dbReference>
<dbReference type="GO" id="GO:0006355">
    <property type="term" value="P:regulation of DNA-templated transcription"/>
    <property type="evidence" value="ECO:0007669"/>
    <property type="project" value="InterPro"/>
</dbReference>
<feature type="domain" description="Response regulatory" evidence="10">
    <location>
        <begin position="7"/>
        <end position="120"/>
    </location>
</feature>
<dbReference type="PROSITE" id="PS51755">
    <property type="entry name" value="OMPR_PHOB"/>
    <property type="match status" value="1"/>
</dbReference>
<evidence type="ECO:0000256" key="6">
    <source>
        <dbReference type="ARBA" id="ARBA00023125"/>
    </source>
</evidence>
<dbReference type="Gene3D" id="3.40.50.2300">
    <property type="match status" value="1"/>
</dbReference>
<reference evidence="13 14" key="1">
    <citation type="submission" date="2019-03" db="EMBL/GenBank/DDBJ databases">
        <title>Novel transposon Tn6433 accelerates the dissemination of tet(E) in Aeromonas from aerobic biofilm under oxytetracycline stress.</title>
        <authorList>
            <person name="Shi Y."/>
            <person name="Tian Z."/>
            <person name="Zhang Y."/>
            <person name="Zhang H."/>
            <person name="Yang M."/>
        </authorList>
    </citation>
    <scope>NUCLEOTIDE SEQUENCE [LARGE SCALE GENOMIC DNA]</scope>
    <source>
        <strain evidence="13 14">T0.1-19</strain>
    </source>
</reference>
<dbReference type="Gene3D" id="6.10.250.690">
    <property type="match status" value="1"/>
</dbReference>
<dbReference type="SUPFAM" id="SSF46894">
    <property type="entry name" value="C-terminal effector domain of the bipartite response regulators"/>
    <property type="match status" value="1"/>
</dbReference>
<dbReference type="Proteomes" id="UP000501427">
    <property type="component" value="Chromosome"/>
</dbReference>
<evidence type="ECO:0000259" key="10">
    <source>
        <dbReference type="PROSITE" id="PS50110"/>
    </source>
</evidence>
<keyword evidence="2" id="KW-0963">Cytoplasm</keyword>
<dbReference type="InterPro" id="IPR001789">
    <property type="entry name" value="Sig_transdc_resp-reg_receiver"/>
</dbReference>
<evidence type="ECO:0000313" key="13">
    <source>
        <dbReference type="EMBL" id="QJT24025.1"/>
    </source>
</evidence>
<keyword evidence="5" id="KW-0805">Transcription regulation</keyword>
<dbReference type="SMART" id="SM00448">
    <property type="entry name" value="REC"/>
    <property type="match status" value="1"/>
</dbReference>
<keyword evidence="6 9" id="KW-0238">DNA-binding</keyword>
<feature type="modified residue" description="4-aspartylphosphate" evidence="8">
    <location>
        <position position="56"/>
    </location>
</feature>
<dbReference type="FunFam" id="1.10.10.10:FF:000099">
    <property type="entry name" value="Two-component system response regulator TorR"/>
    <property type="match status" value="1"/>
</dbReference>
<dbReference type="PANTHER" id="PTHR48111:SF4">
    <property type="entry name" value="DNA-BINDING DUAL TRANSCRIPTIONAL REGULATOR OMPR"/>
    <property type="match status" value="1"/>
</dbReference>
<dbReference type="Proteomes" id="UP001285835">
    <property type="component" value="Unassembled WGS sequence"/>
</dbReference>
<evidence type="ECO:0000256" key="2">
    <source>
        <dbReference type="ARBA" id="ARBA00022490"/>
    </source>
</evidence>
<dbReference type="PANTHER" id="PTHR48111">
    <property type="entry name" value="REGULATOR OF RPOS"/>
    <property type="match status" value="1"/>
</dbReference>
<evidence type="ECO:0000256" key="3">
    <source>
        <dbReference type="ARBA" id="ARBA00022553"/>
    </source>
</evidence>
<dbReference type="InterPro" id="IPR011006">
    <property type="entry name" value="CheY-like_superfamily"/>
</dbReference>
<evidence type="ECO:0000259" key="11">
    <source>
        <dbReference type="PROSITE" id="PS51755"/>
    </source>
</evidence>
<dbReference type="SUPFAM" id="SSF52172">
    <property type="entry name" value="CheY-like"/>
    <property type="match status" value="1"/>
</dbReference>
<reference evidence="12" key="2">
    <citation type="submission" date="2023-11" db="EMBL/GenBank/DDBJ databases">
        <title>WGS of Aeromonas in Northern Israel.</title>
        <authorList>
            <person name="Hershko Y."/>
        </authorList>
    </citation>
    <scope>NUCLEOTIDE SEQUENCE</scope>
    <source>
        <strain evidence="12">02297</strain>
    </source>
</reference>
<keyword evidence="3 8" id="KW-0597">Phosphoprotein</keyword>
<feature type="DNA-binding region" description="OmpR/PhoB-type" evidence="9">
    <location>
        <begin position="135"/>
        <end position="235"/>
    </location>
</feature>
<dbReference type="GO" id="GO:0000976">
    <property type="term" value="F:transcription cis-regulatory region binding"/>
    <property type="evidence" value="ECO:0007669"/>
    <property type="project" value="TreeGrafter"/>
</dbReference>
<keyword evidence="7" id="KW-0804">Transcription</keyword>
<dbReference type="InterPro" id="IPR036388">
    <property type="entry name" value="WH-like_DNA-bd_sf"/>
</dbReference>
<evidence type="ECO:0000256" key="9">
    <source>
        <dbReference type="PROSITE-ProRule" id="PRU01091"/>
    </source>
</evidence>
<dbReference type="CDD" id="cd00383">
    <property type="entry name" value="trans_reg_C"/>
    <property type="match status" value="1"/>
</dbReference>
<dbReference type="SMART" id="SM00862">
    <property type="entry name" value="Trans_reg_C"/>
    <property type="match status" value="1"/>
</dbReference>
<feature type="domain" description="OmpR/PhoB-type" evidence="11">
    <location>
        <begin position="135"/>
        <end position="235"/>
    </location>
</feature>
<dbReference type="InterPro" id="IPR016032">
    <property type="entry name" value="Sig_transdc_resp-reg_C-effctor"/>
</dbReference>
<evidence type="ECO:0000256" key="7">
    <source>
        <dbReference type="ARBA" id="ARBA00023163"/>
    </source>
</evidence>
<name>A0A6M4YH18_AERME</name>
<dbReference type="GO" id="GO:0000156">
    <property type="term" value="F:phosphorelay response regulator activity"/>
    <property type="evidence" value="ECO:0007669"/>
    <property type="project" value="TreeGrafter"/>
</dbReference>
<dbReference type="CDD" id="cd17574">
    <property type="entry name" value="REC_OmpR"/>
    <property type="match status" value="1"/>
</dbReference>
<protein>
    <submittedName>
        <fullName evidence="13">Response regulator</fullName>
    </submittedName>
</protein>
<dbReference type="Gene3D" id="1.10.10.10">
    <property type="entry name" value="Winged helix-like DNA-binding domain superfamily/Winged helix DNA-binding domain"/>
    <property type="match status" value="1"/>
</dbReference>
<accession>A0A6M4YH18</accession>
<evidence type="ECO:0000256" key="4">
    <source>
        <dbReference type="ARBA" id="ARBA00023012"/>
    </source>
</evidence>
<dbReference type="EMBL" id="CP038441">
    <property type="protein sequence ID" value="QJT24025.1"/>
    <property type="molecule type" value="Genomic_DNA"/>
</dbReference>